<dbReference type="Proteomes" id="UP000283786">
    <property type="component" value="Chromosome"/>
</dbReference>
<gene>
    <name evidence="6" type="primary">cpdA_1</name>
    <name evidence="6" type="ORF">PSAL_001800</name>
</gene>
<dbReference type="EMBL" id="CP060436">
    <property type="protein sequence ID" value="QPM88977.1"/>
    <property type="molecule type" value="Genomic_DNA"/>
</dbReference>
<keyword evidence="3" id="KW-0408">Iron</keyword>
<dbReference type="GO" id="GO:0004115">
    <property type="term" value="F:3',5'-cyclic-AMP phosphodiesterase activity"/>
    <property type="evidence" value="ECO:0007669"/>
    <property type="project" value="UniProtKB-EC"/>
</dbReference>
<evidence type="ECO:0000259" key="5">
    <source>
        <dbReference type="Pfam" id="PF00149"/>
    </source>
</evidence>
<evidence type="ECO:0000256" key="3">
    <source>
        <dbReference type="ARBA" id="ARBA00023004"/>
    </source>
</evidence>
<dbReference type="AlphaFoldDB" id="A0A418SIA3"/>
<dbReference type="InterPro" id="IPR004843">
    <property type="entry name" value="Calcineurin-like_PHP"/>
</dbReference>
<feature type="domain" description="Calcineurin-like phosphoesterase" evidence="5">
    <location>
        <begin position="3"/>
        <end position="192"/>
    </location>
</feature>
<dbReference type="CDD" id="cd07400">
    <property type="entry name" value="MPP_1"/>
    <property type="match status" value="1"/>
</dbReference>
<dbReference type="GO" id="GO:0046872">
    <property type="term" value="F:metal ion binding"/>
    <property type="evidence" value="ECO:0007669"/>
    <property type="project" value="UniProtKB-KW"/>
</dbReference>
<reference evidence="6 7" key="1">
    <citation type="submission" date="2020-08" db="EMBL/GenBank/DDBJ databases">
        <title>Genome sequence of Rhodobacteraceae bacterium Lw-13e.</title>
        <authorList>
            <person name="Poehlein A."/>
            <person name="Wolter L."/>
            <person name="Daniel R."/>
            <person name="Brinkhoff T."/>
        </authorList>
    </citation>
    <scope>NUCLEOTIDE SEQUENCE [LARGE SCALE GENOMIC DNA]</scope>
    <source>
        <strain evidence="6 7">Lw-13e</strain>
    </source>
</reference>
<dbReference type="RefSeq" id="WP_119838652.1">
    <property type="nucleotide sequence ID" value="NZ_CP060436.1"/>
</dbReference>
<evidence type="ECO:0000256" key="1">
    <source>
        <dbReference type="ARBA" id="ARBA00022723"/>
    </source>
</evidence>
<keyword evidence="1" id="KW-0479">Metal-binding</keyword>
<evidence type="ECO:0000313" key="7">
    <source>
        <dbReference type="Proteomes" id="UP000283786"/>
    </source>
</evidence>
<dbReference type="Gene3D" id="3.60.21.10">
    <property type="match status" value="1"/>
</dbReference>
<dbReference type="KEGG" id="palw:PSAL_001800"/>
<dbReference type="SUPFAM" id="SSF56300">
    <property type="entry name" value="Metallo-dependent phosphatases"/>
    <property type="match status" value="1"/>
</dbReference>
<evidence type="ECO:0000256" key="2">
    <source>
        <dbReference type="ARBA" id="ARBA00022801"/>
    </source>
</evidence>
<dbReference type="EC" id="3.1.4.53" evidence="6"/>
<protein>
    <submittedName>
        <fullName evidence="6">3',5'-cyclic adenosine monophosphate phosphodiesterase CpdA</fullName>
        <ecNumber evidence="6">3.1.4.53</ecNumber>
    </submittedName>
</protein>
<sequence length="271" mass="29969">MTRILHLSDLHYGRTDPDLEDPLLDRIAALSPDLVVVSGDLTQRARHGQFSRARAFLDRITAPVLTVPGNHDTPLDNLFMRFFKPFSRYRKHITRDLEPRFHGKGTSVFGINSVNPYAWQTGRLKGGTLRRLGRAIEQGENGHKSGINIAVLHHPLETPPERGRPQMRGAAGALRDLAGAGTDVVLSGHLHNAHWAPFTSAPGLLFVQAGTGLSTRLRGEENTFNMLDCAPGRVEITAWAAGSPETPHSFEIRDQATFLREDLGWKRQTLG</sequence>
<accession>A0A418SIA3</accession>
<dbReference type="InterPro" id="IPR050884">
    <property type="entry name" value="CNP_phosphodiesterase-III"/>
</dbReference>
<keyword evidence="7" id="KW-1185">Reference proteome</keyword>
<name>A0A418SIA3_9RHOB</name>
<evidence type="ECO:0000313" key="6">
    <source>
        <dbReference type="EMBL" id="QPM88977.1"/>
    </source>
</evidence>
<evidence type="ECO:0000256" key="4">
    <source>
        <dbReference type="ARBA" id="ARBA00025742"/>
    </source>
</evidence>
<dbReference type="PANTHER" id="PTHR42988">
    <property type="entry name" value="PHOSPHOHYDROLASE"/>
    <property type="match status" value="1"/>
</dbReference>
<proteinExistence type="inferred from homology"/>
<dbReference type="PANTHER" id="PTHR42988:SF2">
    <property type="entry name" value="CYCLIC NUCLEOTIDE PHOSPHODIESTERASE CBUA0032-RELATED"/>
    <property type="match status" value="1"/>
</dbReference>
<organism evidence="6 7">
    <name type="scientific">Pseudooceanicola algae</name>
    <dbReference type="NCBI Taxonomy" id="1537215"/>
    <lineage>
        <taxon>Bacteria</taxon>
        <taxon>Pseudomonadati</taxon>
        <taxon>Pseudomonadota</taxon>
        <taxon>Alphaproteobacteria</taxon>
        <taxon>Rhodobacterales</taxon>
        <taxon>Paracoccaceae</taxon>
        <taxon>Pseudooceanicola</taxon>
    </lineage>
</organism>
<dbReference type="InterPro" id="IPR029052">
    <property type="entry name" value="Metallo-depent_PP-like"/>
</dbReference>
<dbReference type="Pfam" id="PF00149">
    <property type="entry name" value="Metallophos"/>
    <property type="match status" value="1"/>
</dbReference>
<keyword evidence="2 6" id="KW-0378">Hydrolase</keyword>
<comment type="similarity">
    <text evidence="4">Belongs to the cyclic nucleotide phosphodiesterase class-III family.</text>
</comment>
<dbReference type="OrthoDB" id="651281at2"/>